<protein>
    <submittedName>
        <fullName evidence="10">ABC transporter permease</fullName>
    </submittedName>
</protein>
<dbReference type="RefSeq" id="WP_207164531.1">
    <property type="nucleotide sequence ID" value="NZ_CP071382.1"/>
</dbReference>
<feature type="transmembrane region" description="Helical" evidence="7">
    <location>
        <begin position="15"/>
        <end position="36"/>
    </location>
</feature>
<evidence type="ECO:0000256" key="6">
    <source>
        <dbReference type="ARBA" id="ARBA00023136"/>
    </source>
</evidence>
<keyword evidence="6 7" id="KW-0472">Membrane</keyword>
<dbReference type="InterPro" id="IPR051125">
    <property type="entry name" value="ABC-4/HrtB_transporter"/>
</dbReference>
<evidence type="ECO:0000313" key="11">
    <source>
        <dbReference type="Proteomes" id="UP000663651"/>
    </source>
</evidence>
<accession>A0ABX7Q5P1</accession>
<dbReference type="InterPro" id="IPR025857">
    <property type="entry name" value="MacB_PCD"/>
</dbReference>
<dbReference type="Pfam" id="PF02687">
    <property type="entry name" value="FtsX"/>
    <property type="match status" value="1"/>
</dbReference>
<evidence type="ECO:0000256" key="4">
    <source>
        <dbReference type="ARBA" id="ARBA00022692"/>
    </source>
</evidence>
<feature type="transmembrane region" description="Helical" evidence="7">
    <location>
        <begin position="369"/>
        <end position="386"/>
    </location>
</feature>
<dbReference type="Proteomes" id="UP000663651">
    <property type="component" value="Chromosome"/>
</dbReference>
<feature type="transmembrane region" description="Helical" evidence="7">
    <location>
        <begin position="325"/>
        <end position="349"/>
    </location>
</feature>
<evidence type="ECO:0000256" key="7">
    <source>
        <dbReference type="SAM" id="Phobius"/>
    </source>
</evidence>
<name>A0ABX7Q5P1_9BACT</name>
<evidence type="ECO:0000256" key="2">
    <source>
        <dbReference type="ARBA" id="ARBA00022448"/>
    </source>
</evidence>
<evidence type="ECO:0000313" key="10">
    <source>
        <dbReference type="EMBL" id="QSV46752.1"/>
    </source>
</evidence>
<reference evidence="10 11" key="1">
    <citation type="submission" date="2021-03" db="EMBL/GenBank/DDBJ databases">
        <title>Geobacter metallireducens gen. nov. sp. nov., a microorganism capable of coupling the complete oxidation of organic compounds to the reduction of iron and other metals.</title>
        <authorList>
            <person name="Li Y."/>
        </authorList>
    </citation>
    <scope>NUCLEOTIDE SEQUENCE [LARGE SCALE GENOMIC DNA]</scope>
    <source>
        <strain evidence="10 11">Jerry-YX</strain>
    </source>
</reference>
<evidence type="ECO:0000256" key="1">
    <source>
        <dbReference type="ARBA" id="ARBA00004651"/>
    </source>
</evidence>
<feature type="transmembrane region" description="Helical" evidence="7">
    <location>
        <begin position="285"/>
        <end position="304"/>
    </location>
</feature>
<dbReference type="PANTHER" id="PTHR43738:SF1">
    <property type="entry name" value="HEMIN TRANSPORT SYSTEM PERMEASE PROTEIN HRTB-RELATED"/>
    <property type="match status" value="1"/>
</dbReference>
<keyword evidence="4 7" id="KW-0812">Transmembrane</keyword>
<organism evidence="10 11">
    <name type="scientific">Geobacter benzoatilyticus</name>
    <dbReference type="NCBI Taxonomy" id="2815309"/>
    <lineage>
        <taxon>Bacteria</taxon>
        <taxon>Pseudomonadati</taxon>
        <taxon>Thermodesulfobacteriota</taxon>
        <taxon>Desulfuromonadia</taxon>
        <taxon>Geobacterales</taxon>
        <taxon>Geobacteraceae</taxon>
        <taxon>Geobacter</taxon>
    </lineage>
</organism>
<dbReference type="InterPro" id="IPR003838">
    <property type="entry name" value="ABC3_permease_C"/>
</dbReference>
<keyword evidence="11" id="KW-1185">Reference proteome</keyword>
<evidence type="ECO:0000256" key="3">
    <source>
        <dbReference type="ARBA" id="ARBA00022475"/>
    </source>
</evidence>
<feature type="domain" description="MacB-like periplasmic core" evidence="9">
    <location>
        <begin position="16"/>
        <end position="253"/>
    </location>
</feature>
<dbReference type="EMBL" id="CP071382">
    <property type="protein sequence ID" value="QSV46752.1"/>
    <property type="molecule type" value="Genomic_DNA"/>
</dbReference>
<keyword evidence="2" id="KW-0813">Transport</keyword>
<dbReference type="PANTHER" id="PTHR43738">
    <property type="entry name" value="ABC TRANSPORTER, MEMBRANE PROTEIN"/>
    <property type="match status" value="1"/>
</dbReference>
<gene>
    <name evidence="10" type="ORF">JZM60_05640</name>
</gene>
<feature type="domain" description="ABC3 transporter permease C-terminal" evidence="8">
    <location>
        <begin position="286"/>
        <end position="394"/>
    </location>
</feature>
<evidence type="ECO:0000256" key="5">
    <source>
        <dbReference type="ARBA" id="ARBA00022989"/>
    </source>
</evidence>
<evidence type="ECO:0000259" key="9">
    <source>
        <dbReference type="Pfam" id="PF12704"/>
    </source>
</evidence>
<dbReference type="Pfam" id="PF12704">
    <property type="entry name" value="MacB_PCD"/>
    <property type="match status" value="1"/>
</dbReference>
<sequence>MNLAIRDIRYHRGRFVLTTIGLGLLLGVVISMGGIYRGLIADALSISRATGADLWVVQQDTSGPFAAISRIPEDIRYRIMAVPGVAEASPLSFQTIQIDRHGKPFRFFLVGHDLNGLGGPPEIIAGRGIRQKHYEMVAARGMKMELGETIRLGLHDYTVVGITGKMVSSSGDPAAYVSLADAQDIQFKYDNDAVRNQRERINARLAGIPALSLPQAKTLRENVAALTESTHTVNTVVARLAAGANLEEVQGRIGRWNHFRAISNEEQTEILAKGMIEKARMQLGLFRLILLIISAVIISLIIYTSTIDKIRVIATLKLIGAQNRVIVGMILQQSLLMGVMAYAIGYGIISLTYDKFPRRVELLAGDLRALFVIVVVICVISSFVGIRKALRVEPAAALGG</sequence>
<evidence type="ECO:0000259" key="8">
    <source>
        <dbReference type="Pfam" id="PF02687"/>
    </source>
</evidence>
<proteinExistence type="predicted"/>
<comment type="subcellular location">
    <subcellularLocation>
        <location evidence="1">Cell membrane</location>
        <topology evidence="1">Multi-pass membrane protein</topology>
    </subcellularLocation>
</comment>
<keyword evidence="3" id="KW-1003">Cell membrane</keyword>
<keyword evidence="5 7" id="KW-1133">Transmembrane helix</keyword>